<dbReference type="Proteomes" id="UP000758155">
    <property type="component" value="Unassembled WGS sequence"/>
</dbReference>
<name>A0A9P4WSE1_9PLEO</name>
<dbReference type="PANTHER" id="PTHR24305">
    <property type="entry name" value="CYTOCHROME P450"/>
    <property type="match status" value="1"/>
</dbReference>
<proteinExistence type="predicted"/>
<keyword evidence="5" id="KW-0560">Oxidoreductase</keyword>
<keyword evidence="6 8" id="KW-0408">Iron</keyword>
<dbReference type="OrthoDB" id="10029320at2759"/>
<evidence type="ECO:0000256" key="8">
    <source>
        <dbReference type="PIRSR" id="PIRSR602401-1"/>
    </source>
</evidence>
<keyword evidence="7" id="KW-0503">Monooxygenase</keyword>
<evidence type="ECO:0000256" key="7">
    <source>
        <dbReference type="ARBA" id="ARBA00023033"/>
    </source>
</evidence>
<organism evidence="9 10">
    <name type="scientific">Didymella heteroderae</name>
    <dbReference type="NCBI Taxonomy" id="1769908"/>
    <lineage>
        <taxon>Eukaryota</taxon>
        <taxon>Fungi</taxon>
        <taxon>Dikarya</taxon>
        <taxon>Ascomycota</taxon>
        <taxon>Pezizomycotina</taxon>
        <taxon>Dothideomycetes</taxon>
        <taxon>Pleosporomycetidae</taxon>
        <taxon>Pleosporales</taxon>
        <taxon>Pleosporineae</taxon>
        <taxon>Didymellaceae</taxon>
        <taxon>Didymella</taxon>
    </lineage>
</organism>
<dbReference type="AlphaFoldDB" id="A0A9P4WSE1"/>
<evidence type="ECO:0000256" key="3">
    <source>
        <dbReference type="ARBA" id="ARBA00022617"/>
    </source>
</evidence>
<dbReference type="Pfam" id="PF00067">
    <property type="entry name" value="p450"/>
    <property type="match status" value="1"/>
</dbReference>
<dbReference type="GO" id="GO:0004497">
    <property type="term" value="F:monooxygenase activity"/>
    <property type="evidence" value="ECO:0007669"/>
    <property type="project" value="UniProtKB-KW"/>
</dbReference>
<dbReference type="PRINTS" id="PR00385">
    <property type="entry name" value="P450"/>
</dbReference>
<dbReference type="PRINTS" id="PR00463">
    <property type="entry name" value="EP450I"/>
</dbReference>
<evidence type="ECO:0008006" key="11">
    <source>
        <dbReference type="Google" id="ProtNLM"/>
    </source>
</evidence>
<evidence type="ECO:0000256" key="1">
    <source>
        <dbReference type="ARBA" id="ARBA00001971"/>
    </source>
</evidence>
<dbReference type="InterPro" id="IPR036396">
    <property type="entry name" value="Cyt_P450_sf"/>
</dbReference>
<dbReference type="InterPro" id="IPR001128">
    <property type="entry name" value="Cyt_P450"/>
</dbReference>
<evidence type="ECO:0000313" key="10">
    <source>
        <dbReference type="Proteomes" id="UP000758155"/>
    </source>
</evidence>
<reference evidence="9" key="1">
    <citation type="submission" date="2019-04" db="EMBL/GenBank/DDBJ databases">
        <title>Sequencing of skin fungus with MAO and IRED activity.</title>
        <authorList>
            <person name="Marsaioli A.J."/>
            <person name="Bonatto J.M.C."/>
            <person name="Reis Junior O."/>
        </authorList>
    </citation>
    <scope>NUCLEOTIDE SEQUENCE</scope>
    <source>
        <strain evidence="9">28M1</strain>
    </source>
</reference>
<dbReference type="SUPFAM" id="SSF48264">
    <property type="entry name" value="Cytochrome P450"/>
    <property type="match status" value="1"/>
</dbReference>
<gene>
    <name evidence="9" type="ORF">E8E12_007633</name>
</gene>
<dbReference type="InterPro" id="IPR050121">
    <property type="entry name" value="Cytochrome_P450_monoxygenase"/>
</dbReference>
<evidence type="ECO:0000256" key="5">
    <source>
        <dbReference type="ARBA" id="ARBA00023002"/>
    </source>
</evidence>
<dbReference type="GO" id="GO:0016705">
    <property type="term" value="F:oxidoreductase activity, acting on paired donors, with incorporation or reduction of molecular oxygen"/>
    <property type="evidence" value="ECO:0007669"/>
    <property type="project" value="InterPro"/>
</dbReference>
<sequence>MLTASGPLWKKWRSIFNPGFSVQHLVGQVPMMVDCCQKFIRVLDQRASSDCVFRMEEEATKITIDIIGKAICDHDFRSFEPDATFITWMRGVLSWSIDHQSINPFHRYSLLRPPVLKYYRWRLSTYVGKVLDDRFGSRKPAIADAKRSKSGVDLALEVYKKEYSNISGVDTASMSAEFRKAAVDNLLILLFAGHDTTSSTLCYCYKLLNDNPSTLEAARRELDTVFGVNVSAADQLRKSPYLVNKLDYLLAVIKEVLRLWSPGSTARLGRKDFFVREPGTGELLPTEGTNVWIPSFVMGRSRKIWGEDVDEFKPERFLPENIASVPVDAWRPFEKGPRNCIGQELSLIELKTVLALTLREFDIRSAFDELASLSNDGSLWTKDSSFQKGPQEVFGDPMYQVLLAAGKPREGMPARVKRRKAF</sequence>
<feature type="binding site" description="axial binding residue" evidence="8">
    <location>
        <position position="340"/>
    </location>
    <ligand>
        <name>heme</name>
        <dbReference type="ChEBI" id="CHEBI:30413"/>
    </ligand>
    <ligandPart>
        <name>Fe</name>
        <dbReference type="ChEBI" id="CHEBI:18248"/>
    </ligandPart>
</feature>
<evidence type="ECO:0000256" key="6">
    <source>
        <dbReference type="ARBA" id="ARBA00023004"/>
    </source>
</evidence>
<dbReference type="InterPro" id="IPR002401">
    <property type="entry name" value="Cyt_P450_E_grp-I"/>
</dbReference>
<dbReference type="EMBL" id="SWKV01000026">
    <property type="protein sequence ID" value="KAF3040312.1"/>
    <property type="molecule type" value="Genomic_DNA"/>
</dbReference>
<dbReference type="GO" id="GO:0020037">
    <property type="term" value="F:heme binding"/>
    <property type="evidence" value="ECO:0007669"/>
    <property type="project" value="InterPro"/>
</dbReference>
<dbReference type="PANTHER" id="PTHR24305:SF107">
    <property type="entry name" value="P450, PUTATIVE (EUROFUNG)-RELATED"/>
    <property type="match status" value="1"/>
</dbReference>
<dbReference type="Gene3D" id="1.10.630.10">
    <property type="entry name" value="Cytochrome P450"/>
    <property type="match status" value="1"/>
</dbReference>
<comment type="caution">
    <text evidence="9">The sequence shown here is derived from an EMBL/GenBank/DDBJ whole genome shotgun (WGS) entry which is preliminary data.</text>
</comment>
<evidence type="ECO:0000256" key="4">
    <source>
        <dbReference type="ARBA" id="ARBA00022723"/>
    </source>
</evidence>
<accession>A0A9P4WSE1</accession>
<keyword evidence="4 8" id="KW-0479">Metal-binding</keyword>
<dbReference type="GO" id="GO:0005506">
    <property type="term" value="F:iron ion binding"/>
    <property type="evidence" value="ECO:0007669"/>
    <property type="project" value="InterPro"/>
</dbReference>
<comment type="cofactor">
    <cofactor evidence="1 8">
        <name>heme</name>
        <dbReference type="ChEBI" id="CHEBI:30413"/>
    </cofactor>
</comment>
<evidence type="ECO:0000256" key="2">
    <source>
        <dbReference type="ARBA" id="ARBA00005179"/>
    </source>
</evidence>
<comment type="pathway">
    <text evidence="2">Secondary metabolite biosynthesis.</text>
</comment>
<evidence type="ECO:0000313" key="9">
    <source>
        <dbReference type="EMBL" id="KAF3040312.1"/>
    </source>
</evidence>
<keyword evidence="3 8" id="KW-0349">Heme</keyword>
<keyword evidence="10" id="KW-1185">Reference proteome</keyword>
<protein>
    <recommendedName>
        <fullName evidence="11">Cytochrome P450</fullName>
    </recommendedName>
</protein>